<comment type="caution">
    <text evidence="8">The sequence shown here is derived from an EMBL/GenBank/DDBJ whole genome shotgun (WGS) entry which is preliminary data.</text>
</comment>
<feature type="compositionally biased region" description="Polar residues" evidence="6">
    <location>
        <begin position="13"/>
        <end position="32"/>
    </location>
</feature>
<keyword evidence="4 7" id="KW-1133">Transmembrane helix</keyword>
<dbReference type="Pfam" id="PF07690">
    <property type="entry name" value="MFS_1"/>
    <property type="match status" value="1"/>
</dbReference>
<accession>A0AAD7M6P2</accession>
<reference evidence="8" key="1">
    <citation type="submission" date="2023-03" db="EMBL/GenBank/DDBJ databases">
        <title>Massive genome expansion in bonnet fungi (Mycena s.s.) driven by repeated elements and novel gene families across ecological guilds.</title>
        <authorList>
            <consortium name="Lawrence Berkeley National Laboratory"/>
            <person name="Harder C.B."/>
            <person name="Miyauchi S."/>
            <person name="Viragh M."/>
            <person name="Kuo A."/>
            <person name="Thoen E."/>
            <person name="Andreopoulos B."/>
            <person name="Lu D."/>
            <person name="Skrede I."/>
            <person name="Drula E."/>
            <person name="Henrissat B."/>
            <person name="Morin E."/>
            <person name="Kohler A."/>
            <person name="Barry K."/>
            <person name="LaButti K."/>
            <person name="Morin E."/>
            <person name="Salamov A."/>
            <person name="Lipzen A."/>
            <person name="Mereny Z."/>
            <person name="Hegedus B."/>
            <person name="Baldrian P."/>
            <person name="Stursova M."/>
            <person name="Weitz H."/>
            <person name="Taylor A."/>
            <person name="Grigoriev I.V."/>
            <person name="Nagy L.G."/>
            <person name="Martin F."/>
            <person name="Kauserud H."/>
        </authorList>
    </citation>
    <scope>NUCLEOTIDE SEQUENCE</scope>
    <source>
        <strain evidence="8">CBHHK067</strain>
    </source>
</reference>
<keyword evidence="3 7" id="KW-0812">Transmembrane</keyword>
<evidence type="ECO:0000313" key="8">
    <source>
        <dbReference type="EMBL" id="KAJ7703911.1"/>
    </source>
</evidence>
<organism evidence="8 9">
    <name type="scientific">Mycena rosella</name>
    <name type="common">Pink bonnet</name>
    <name type="synonym">Agaricus rosellus</name>
    <dbReference type="NCBI Taxonomy" id="1033263"/>
    <lineage>
        <taxon>Eukaryota</taxon>
        <taxon>Fungi</taxon>
        <taxon>Dikarya</taxon>
        <taxon>Basidiomycota</taxon>
        <taxon>Agaricomycotina</taxon>
        <taxon>Agaricomycetes</taxon>
        <taxon>Agaricomycetidae</taxon>
        <taxon>Agaricales</taxon>
        <taxon>Marasmiineae</taxon>
        <taxon>Mycenaceae</taxon>
        <taxon>Mycena</taxon>
    </lineage>
</organism>
<dbReference type="InterPro" id="IPR036259">
    <property type="entry name" value="MFS_trans_sf"/>
</dbReference>
<name>A0AAD7M6P2_MYCRO</name>
<dbReference type="PANTHER" id="PTHR43791:SF36">
    <property type="entry name" value="TRANSPORTER, PUTATIVE (AFU_ORTHOLOGUE AFUA_6G08340)-RELATED"/>
    <property type="match status" value="1"/>
</dbReference>
<feature type="transmembrane region" description="Helical" evidence="7">
    <location>
        <begin position="132"/>
        <end position="150"/>
    </location>
</feature>
<evidence type="ECO:0000256" key="5">
    <source>
        <dbReference type="ARBA" id="ARBA00023136"/>
    </source>
</evidence>
<proteinExistence type="predicted"/>
<feature type="transmembrane region" description="Helical" evidence="7">
    <location>
        <begin position="332"/>
        <end position="356"/>
    </location>
</feature>
<feature type="transmembrane region" description="Helical" evidence="7">
    <location>
        <begin position="475"/>
        <end position="494"/>
    </location>
</feature>
<feature type="transmembrane region" description="Helical" evidence="7">
    <location>
        <begin position="192"/>
        <end position="214"/>
    </location>
</feature>
<feature type="transmembrane region" description="Helical" evidence="7">
    <location>
        <begin position="162"/>
        <end position="180"/>
    </location>
</feature>
<evidence type="ECO:0000256" key="7">
    <source>
        <dbReference type="SAM" id="Phobius"/>
    </source>
</evidence>
<sequence length="534" mass="59678">MSEKSPSDFADNADTNCAGSTAWTEDPQSAAATENEPTEAQFFIPDLEYSVEEEVTVVHILDTRLFPWILLTTFVLNMDRTNHSNAISDNLPADLGFTIDTVNTGTIIYSVVFSIFCFSGAVMSKIVNPARWIQMLIFSWGLVTMSHALITDKAGYLTVRTFIAITEGGVIPCTLVYLSGFYKNTELATRLAWFWGIQTIANAVSGLMASGLLQLGGHSGLEGWKWLFIVDGILTVVVSVVIWFNLPRNAANTALNGFKPWFDTRQVQIAVTRVIRDDMSKRSYEKRVTRADFKDAATDLGLWGHLLLTACTLTPTNPLGTYLPTVIKSFNFNVFVSNALTAPPYILQCIVMITVIRHSDTVRERGFHGAFSSGWQLVGWIILRAMPKSAPRGVKYLAVVILQSWPYNHPLNIAWMSENTGSVLHFLILLHRSLGKRTVASGAVIFAGNVYGVWASQIYRADDAPDVDFKRGNSINIAIAGFTTILWMLQKYYYRRRNRENTRRYAELSAEAQQGEDVAAEQRGNRSLRFRYTT</sequence>
<comment type="subcellular location">
    <subcellularLocation>
        <location evidence="1">Membrane</location>
        <topology evidence="1">Multi-pass membrane protein</topology>
    </subcellularLocation>
</comment>
<feature type="region of interest" description="Disordered" evidence="6">
    <location>
        <begin position="1"/>
        <end position="36"/>
    </location>
</feature>
<dbReference type="GO" id="GO:0022857">
    <property type="term" value="F:transmembrane transporter activity"/>
    <property type="evidence" value="ECO:0007669"/>
    <property type="project" value="InterPro"/>
</dbReference>
<dbReference type="Proteomes" id="UP001221757">
    <property type="component" value="Unassembled WGS sequence"/>
</dbReference>
<dbReference type="EMBL" id="JARKIE010000011">
    <property type="protein sequence ID" value="KAJ7703911.1"/>
    <property type="molecule type" value="Genomic_DNA"/>
</dbReference>
<dbReference type="GO" id="GO:0016020">
    <property type="term" value="C:membrane"/>
    <property type="evidence" value="ECO:0007669"/>
    <property type="project" value="UniProtKB-SubCell"/>
</dbReference>
<evidence type="ECO:0000256" key="3">
    <source>
        <dbReference type="ARBA" id="ARBA00022692"/>
    </source>
</evidence>
<dbReference type="InterPro" id="IPR011701">
    <property type="entry name" value="MFS"/>
</dbReference>
<evidence type="ECO:0000256" key="6">
    <source>
        <dbReference type="SAM" id="MobiDB-lite"/>
    </source>
</evidence>
<feature type="transmembrane region" description="Helical" evidence="7">
    <location>
        <begin position="226"/>
        <end position="246"/>
    </location>
</feature>
<evidence type="ECO:0000256" key="1">
    <source>
        <dbReference type="ARBA" id="ARBA00004141"/>
    </source>
</evidence>
<protein>
    <submittedName>
        <fullName evidence="8">MFS general substrate transporter</fullName>
    </submittedName>
</protein>
<evidence type="ECO:0000313" key="9">
    <source>
        <dbReference type="Proteomes" id="UP001221757"/>
    </source>
</evidence>
<keyword evidence="9" id="KW-1185">Reference proteome</keyword>
<dbReference type="AlphaFoldDB" id="A0AAD7M6P2"/>
<evidence type="ECO:0000256" key="4">
    <source>
        <dbReference type="ARBA" id="ARBA00022989"/>
    </source>
</evidence>
<dbReference type="Gene3D" id="1.20.1250.20">
    <property type="entry name" value="MFS general substrate transporter like domains"/>
    <property type="match status" value="1"/>
</dbReference>
<dbReference type="SUPFAM" id="SSF103473">
    <property type="entry name" value="MFS general substrate transporter"/>
    <property type="match status" value="1"/>
</dbReference>
<gene>
    <name evidence="8" type="ORF">B0H17DRAFT_921763</name>
</gene>
<feature type="transmembrane region" description="Helical" evidence="7">
    <location>
        <begin position="107"/>
        <end position="126"/>
    </location>
</feature>
<keyword evidence="5 7" id="KW-0472">Membrane</keyword>
<keyword evidence="2" id="KW-0813">Transport</keyword>
<feature type="transmembrane region" description="Helical" evidence="7">
    <location>
        <begin position="438"/>
        <end position="455"/>
    </location>
</feature>
<evidence type="ECO:0000256" key="2">
    <source>
        <dbReference type="ARBA" id="ARBA00022448"/>
    </source>
</evidence>
<dbReference type="PANTHER" id="PTHR43791">
    <property type="entry name" value="PERMEASE-RELATED"/>
    <property type="match status" value="1"/>
</dbReference>